<name>A0AB36S4U7_9ENTE</name>
<dbReference type="RefSeq" id="WP_016176946.1">
    <property type="nucleotide sequence ID" value="NZ_CP065535.1"/>
</dbReference>
<organism evidence="1 2">
    <name type="scientific">Enterococcus durans</name>
    <dbReference type="NCBI Taxonomy" id="53345"/>
    <lineage>
        <taxon>Bacteria</taxon>
        <taxon>Bacillati</taxon>
        <taxon>Bacillota</taxon>
        <taxon>Bacilli</taxon>
        <taxon>Lactobacillales</taxon>
        <taxon>Enterococcaceae</taxon>
        <taxon>Enterococcus</taxon>
    </lineage>
</organism>
<dbReference type="AlphaFoldDB" id="A0AB36S4U7"/>
<gene>
    <name evidence="1" type="ORF">CRM96_02445</name>
</gene>
<reference evidence="1 2" key="1">
    <citation type="submission" date="2017-09" db="EMBL/GenBank/DDBJ databases">
        <title>FDA dAtabase for Regulatory Grade micrObial Sequences (FDA-ARGOS): Supporting development and validation of Infectious Disease Dx tests.</title>
        <authorList>
            <person name="Minogue T."/>
            <person name="Wolcott M."/>
            <person name="Wasieloski L."/>
            <person name="Aguilar W."/>
            <person name="Moore D."/>
            <person name="Tallon L.J."/>
            <person name="Sadzewicz L."/>
            <person name="Ott S."/>
            <person name="Zhao X."/>
            <person name="Nagaraj S."/>
            <person name="Vavikolanu K."/>
            <person name="Aluvathingal J."/>
            <person name="Nadendla S."/>
            <person name="Sichtig H."/>
        </authorList>
    </citation>
    <scope>NUCLEOTIDE SEQUENCE [LARGE SCALE GENOMIC DNA]</scope>
    <source>
        <strain evidence="1 2">FDAARGOS_396</strain>
    </source>
</reference>
<proteinExistence type="predicted"/>
<protein>
    <recommendedName>
        <fullName evidence="3">DUF5011 domain-containing protein</fullName>
    </recommendedName>
</protein>
<evidence type="ECO:0000313" key="2">
    <source>
        <dbReference type="Proteomes" id="UP000220669"/>
    </source>
</evidence>
<evidence type="ECO:0000313" key="1">
    <source>
        <dbReference type="EMBL" id="PEH43946.1"/>
    </source>
</evidence>
<dbReference type="EMBL" id="PDEB01000004">
    <property type="protein sequence ID" value="PEH43946.1"/>
    <property type="molecule type" value="Genomic_DNA"/>
</dbReference>
<accession>A0AB36S4U7</accession>
<evidence type="ECO:0008006" key="3">
    <source>
        <dbReference type="Google" id="ProtNLM"/>
    </source>
</evidence>
<dbReference type="Gene3D" id="2.60.40.10">
    <property type="entry name" value="Immunoglobulins"/>
    <property type="match status" value="1"/>
</dbReference>
<sequence>MKIHGVKTSELGEYRVLLQVTDTNGKSSKAYGVITVINEPPVFLGVKDREMVVGEAFDPLAGITVHDKEEKLLPEIEVSGTFNSTLPGTYLVYLSVRDSFERVTTNYQLKVLATEENMETGE</sequence>
<dbReference type="Proteomes" id="UP000220669">
    <property type="component" value="Unassembled WGS sequence"/>
</dbReference>
<comment type="caution">
    <text evidence="1">The sequence shown here is derived from an EMBL/GenBank/DDBJ whole genome shotgun (WGS) entry which is preliminary data.</text>
</comment>
<dbReference type="InterPro" id="IPR013783">
    <property type="entry name" value="Ig-like_fold"/>
</dbReference>